<comment type="subcellular location">
    <subcellularLocation>
        <location evidence="8">Cytoplasm</location>
    </subcellularLocation>
</comment>
<dbReference type="RefSeq" id="WP_034458604.1">
    <property type="nucleotide sequence ID" value="NZ_CADEAH010000001.1"/>
</dbReference>
<feature type="active site" evidence="9">
    <location>
        <position position="140"/>
    </location>
</feature>
<evidence type="ECO:0000313" key="12">
    <source>
        <dbReference type="Proteomes" id="UP000027015"/>
    </source>
</evidence>
<dbReference type="GO" id="GO:0044208">
    <property type="term" value="P:'de novo' AMP biosynthetic process"/>
    <property type="evidence" value="ECO:0007669"/>
    <property type="project" value="UniProtKB-UniRule"/>
</dbReference>
<dbReference type="InterPro" id="IPR042109">
    <property type="entry name" value="Adenylosuccinate_synth_dom1"/>
</dbReference>
<feature type="binding site" evidence="8">
    <location>
        <begin position="12"/>
        <end position="18"/>
    </location>
    <ligand>
        <name>GTP</name>
        <dbReference type="ChEBI" id="CHEBI:37565"/>
    </ligand>
</feature>
<keyword evidence="2 8" id="KW-0436">Ligase</keyword>
<feature type="binding site" description="in other chain" evidence="8">
    <location>
        <position position="223"/>
    </location>
    <ligand>
        <name>IMP</name>
        <dbReference type="ChEBI" id="CHEBI:58053"/>
        <note>ligand shared between dimeric partners</note>
    </ligand>
</feature>
<dbReference type="EMBL" id="AHPL01000007">
    <property type="protein sequence ID" value="KEC55302.1"/>
    <property type="molecule type" value="Genomic_DNA"/>
</dbReference>
<comment type="function">
    <text evidence="8">Plays an important role in the de novo pathway of purine nucleotide biosynthesis. Catalyzes the first committed step in the biosynthesis of AMP from IMP.</text>
</comment>
<dbReference type="EC" id="6.3.4.4" evidence="8 10"/>
<comment type="cofactor">
    <cofactor evidence="8">
        <name>Mg(2+)</name>
        <dbReference type="ChEBI" id="CHEBI:18420"/>
    </cofactor>
    <text evidence="8">Binds 1 Mg(2+) ion per subunit.</text>
</comment>
<feature type="binding site" evidence="8">
    <location>
        <begin position="298"/>
        <end position="304"/>
    </location>
    <ligand>
        <name>substrate</name>
    </ligand>
</feature>
<dbReference type="GO" id="GO:0005737">
    <property type="term" value="C:cytoplasm"/>
    <property type="evidence" value="ECO:0007669"/>
    <property type="project" value="UniProtKB-SubCell"/>
</dbReference>
<feature type="active site" description="Proton acceptor" evidence="8">
    <location>
        <position position="13"/>
    </location>
</feature>
<dbReference type="InterPro" id="IPR042110">
    <property type="entry name" value="Adenylosuccinate_synth_dom2"/>
</dbReference>
<keyword evidence="3 8" id="KW-0479">Metal-binding</keyword>
<evidence type="ECO:0000256" key="1">
    <source>
        <dbReference type="ARBA" id="ARBA00011738"/>
    </source>
</evidence>
<feature type="binding site" evidence="8">
    <location>
        <begin position="330"/>
        <end position="332"/>
    </location>
    <ligand>
        <name>GTP</name>
        <dbReference type="ChEBI" id="CHEBI:37565"/>
    </ligand>
</feature>
<feature type="binding site" description="in other chain" evidence="8">
    <location>
        <begin position="13"/>
        <end position="16"/>
    </location>
    <ligand>
        <name>IMP</name>
        <dbReference type="ChEBI" id="CHEBI:58053"/>
        <note>ligand shared between dimeric partners</note>
    </ligand>
</feature>
<dbReference type="STRING" id="1134510.O9A_00582"/>
<protein>
    <recommendedName>
        <fullName evidence="8 10">Adenylosuccinate synthetase</fullName>
        <shortName evidence="8">AMPSase</shortName>
        <shortName evidence="8">AdSS</shortName>
        <ecNumber evidence="8 10">6.3.4.4</ecNumber>
    </recommendedName>
    <alternativeName>
        <fullName evidence="8">IMP--aspartate ligase</fullName>
    </alternativeName>
</protein>
<feature type="binding site" evidence="8">
    <location>
        <begin position="40"/>
        <end position="42"/>
    </location>
    <ligand>
        <name>GTP</name>
        <dbReference type="ChEBI" id="CHEBI:37565"/>
    </ligand>
</feature>
<dbReference type="PANTHER" id="PTHR11846">
    <property type="entry name" value="ADENYLOSUCCINATE SYNTHETASE"/>
    <property type="match status" value="1"/>
</dbReference>
<dbReference type="SUPFAM" id="SSF52540">
    <property type="entry name" value="P-loop containing nucleoside triphosphate hydrolases"/>
    <property type="match status" value="1"/>
</dbReference>
<comment type="caution">
    <text evidence="11">The sequence shown here is derived from an EMBL/GenBank/DDBJ whole genome shotgun (WGS) entry which is preliminary data.</text>
</comment>
<keyword evidence="12" id="KW-1185">Reference proteome</keyword>
<dbReference type="InterPro" id="IPR018220">
    <property type="entry name" value="Adenylosuccin_syn_GTP-bd"/>
</dbReference>
<dbReference type="FunFam" id="1.10.300.10:FF:000001">
    <property type="entry name" value="Adenylosuccinate synthetase"/>
    <property type="match status" value="1"/>
</dbReference>
<feature type="binding site" description="in other chain" evidence="8">
    <location>
        <begin position="38"/>
        <end position="41"/>
    </location>
    <ligand>
        <name>IMP</name>
        <dbReference type="ChEBI" id="CHEBI:58053"/>
        <note>ligand shared between dimeric partners</note>
    </ligand>
</feature>
<comment type="similarity">
    <text evidence="8 10">Belongs to the adenylosuccinate synthetase family.</text>
</comment>
<feature type="binding site" evidence="8">
    <location>
        <position position="304"/>
    </location>
    <ligand>
        <name>GTP</name>
        <dbReference type="ChEBI" id="CHEBI:37565"/>
    </ligand>
</feature>
<dbReference type="InterPro" id="IPR001114">
    <property type="entry name" value="Adenylosuccinate_synthetase"/>
</dbReference>
<feature type="binding site" evidence="8">
    <location>
        <position position="13"/>
    </location>
    <ligand>
        <name>Mg(2+)</name>
        <dbReference type="ChEBI" id="CHEBI:18420"/>
    </ligand>
</feature>
<comment type="catalytic activity">
    <reaction evidence="8 10">
        <text>IMP + L-aspartate + GTP = N(6)-(1,2-dicarboxyethyl)-AMP + GDP + phosphate + 2 H(+)</text>
        <dbReference type="Rhea" id="RHEA:15753"/>
        <dbReference type="ChEBI" id="CHEBI:15378"/>
        <dbReference type="ChEBI" id="CHEBI:29991"/>
        <dbReference type="ChEBI" id="CHEBI:37565"/>
        <dbReference type="ChEBI" id="CHEBI:43474"/>
        <dbReference type="ChEBI" id="CHEBI:57567"/>
        <dbReference type="ChEBI" id="CHEBI:58053"/>
        <dbReference type="ChEBI" id="CHEBI:58189"/>
        <dbReference type="EC" id="6.3.4.4"/>
    </reaction>
</comment>
<feature type="binding site" description="in other chain" evidence="8">
    <location>
        <position position="129"/>
    </location>
    <ligand>
        <name>IMP</name>
        <dbReference type="ChEBI" id="CHEBI:58053"/>
        <note>ligand shared between dimeric partners</note>
    </ligand>
</feature>
<evidence type="ECO:0000256" key="6">
    <source>
        <dbReference type="ARBA" id="ARBA00022842"/>
    </source>
</evidence>
<dbReference type="HAMAP" id="MF_00011">
    <property type="entry name" value="Adenylosucc_synth"/>
    <property type="match status" value="1"/>
</dbReference>
<dbReference type="InterPro" id="IPR033128">
    <property type="entry name" value="Adenylosuccin_syn_Lys_AS"/>
</dbReference>
<gene>
    <name evidence="8" type="primary">purA</name>
    <name evidence="11" type="ORF">O9A_00582</name>
</gene>
<dbReference type="PROSITE" id="PS01266">
    <property type="entry name" value="ADENYLOSUCCIN_SYN_1"/>
    <property type="match status" value="1"/>
</dbReference>
<evidence type="ECO:0000313" key="11">
    <source>
        <dbReference type="EMBL" id="KEC55302.1"/>
    </source>
</evidence>
<feature type="binding site" evidence="8">
    <location>
        <begin position="412"/>
        <end position="414"/>
    </location>
    <ligand>
        <name>GTP</name>
        <dbReference type="ChEBI" id="CHEBI:37565"/>
    </ligand>
</feature>
<feature type="binding site" evidence="8">
    <location>
        <position position="40"/>
    </location>
    <ligand>
        <name>Mg(2+)</name>
        <dbReference type="ChEBI" id="CHEBI:18420"/>
    </ligand>
</feature>
<dbReference type="PANTHER" id="PTHR11846:SF0">
    <property type="entry name" value="ADENYLOSUCCINATE SYNTHETASE"/>
    <property type="match status" value="1"/>
</dbReference>
<evidence type="ECO:0000256" key="10">
    <source>
        <dbReference type="RuleBase" id="RU000520"/>
    </source>
</evidence>
<dbReference type="HOGENOM" id="CLU_029848_0_0_5"/>
<keyword evidence="5 8" id="KW-0658">Purine biosynthesis</keyword>
<dbReference type="NCBIfam" id="TIGR00184">
    <property type="entry name" value="purA"/>
    <property type="match status" value="1"/>
</dbReference>
<dbReference type="InterPro" id="IPR042111">
    <property type="entry name" value="Adenylosuccinate_synth_dom3"/>
</dbReference>
<dbReference type="AlphaFoldDB" id="A0A067WHB0"/>
<dbReference type="Gene3D" id="3.40.440.10">
    <property type="entry name" value="Adenylosuccinate Synthetase, subunit A, domain 1"/>
    <property type="match status" value="1"/>
</dbReference>
<dbReference type="PATRIC" id="fig|1134510.3.peg.682"/>
<comment type="pathway">
    <text evidence="8 10">Purine metabolism; AMP biosynthesis via de novo pathway; AMP from IMP: step 1/2.</text>
</comment>
<keyword evidence="6 8" id="KW-0460">Magnesium</keyword>
<evidence type="ECO:0000256" key="3">
    <source>
        <dbReference type="ARBA" id="ARBA00022723"/>
    </source>
</evidence>
<dbReference type="CDD" id="cd03108">
    <property type="entry name" value="AdSS"/>
    <property type="match status" value="1"/>
</dbReference>
<dbReference type="NCBIfam" id="NF002223">
    <property type="entry name" value="PRK01117.1"/>
    <property type="match status" value="1"/>
</dbReference>
<sequence>MANVVVVGTQWGDEGKGKIVDWLSERADIVVRYQGGHNAGHTLVVNGVNYKLSLLPSGLVRGKLSIIGNGVVVDPHHFVAELKKLRDQGVKIAPEILRIAENAPLILSLHRDLDATRESGMSGLKIGTTKRGIGPAYEDKVGRRAIRVMDLAEADTLMAKIERLLRHHNALRRGMGVAEIDSQALYDELMQVADEILPFMDCTWRLLDESYRMGKHVLFEGAQGALLDNDFGTYPYVTSSNTVAGQACTGSGMGPSTIHYVLGIAKAYTTRVGEGPFPTEQVNDIGEFLRIRGHEFGVVTGRKRRCGWFDAVLVRQMVTICGVQGIALTKLDVLDGLDEIKVCIGYELDGKRIDYLPSSMGAQSRVKPIYETLEGWKKATAHALNWEDLPVEATKYIRYIEELIGTQVALLSTSPEREDTILITDPFAN</sequence>
<evidence type="ECO:0000256" key="5">
    <source>
        <dbReference type="ARBA" id="ARBA00022755"/>
    </source>
</evidence>
<dbReference type="Gene3D" id="1.10.300.10">
    <property type="entry name" value="Adenylosuccinate Synthetase, subunit A, domain 2"/>
    <property type="match status" value="1"/>
</dbReference>
<dbReference type="UniPathway" id="UPA00075">
    <property type="reaction ID" value="UER00335"/>
</dbReference>
<dbReference type="OrthoDB" id="9807553at2"/>
<evidence type="ECO:0000256" key="9">
    <source>
        <dbReference type="PROSITE-ProRule" id="PRU10134"/>
    </source>
</evidence>
<evidence type="ECO:0000256" key="2">
    <source>
        <dbReference type="ARBA" id="ARBA00022598"/>
    </source>
</evidence>
<dbReference type="FunFam" id="3.90.170.10:FF:000001">
    <property type="entry name" value="Adenylosuccinate synthetase"/>
    <property type="match status" value="1"/>
</dbReference>
<evidence type="ECO:0000256" key="7">
    <source>
        <dbReference type="ARBA" id="ARBA00023134"/>
    </source>
</evidence>
<dbReference type="Pfam" id="PF00709">
    <property type="entry name" value="Adenylsucc_synt"/>
    <property type="match status" value="1"/>
</dbReference>
<dbReference type="GO" id="GO:0000287">
    <property type="term" value="F:magnesium ion binding"/>
    <property type="evidence" value="ECO:0007669"/>
    <property type="project" value="UniProtKB-UniRule"/>
</dbReference>
<name>A0A067WHB0_9HYPH</name>
<feature type="binding site" evidence="8">
    <location>
        <position position="143"/>
    </location>
    <ligand>
        <name>IMP</name>
        <dbReference type="ChEBI" id="CHEBI:58053"/>
        <note>ligand shared between dimeric partners</note>
    </ligand>
</feature>
<dbReference type="SMART" id="SM00788">
    <property type="entry name" value="Adenylsucc_synt"/>
    <property type="match status" value="1"/>
</dbReference>
<keyword evidence="4 8" id="KW-0547">Nucleotide-binding</keyword>
<comment type="subunit">
    <text evidence="1 8">Homodimer.</text>
</comment>
<dbReference type="GO" id="GO:0005525">
    <property type="term" value="F:GTP binding"/>
    <property type="evidence" value="ECO:0007669"/>
    <property type="project" value="UniProtKB-UniRule"/>
</dbReference>
<dbReference type="InterPro" id="IPR027417">
    <property type="entry name" value="P-loop_NTPase"/>
</dbReference>
<dbReference type="Proteomes" id="UP000027015">
    <property type="component" value="Unassembled WGS sequence"/>
</dbReference>
<dbReference type="PROSITE" id="PS00513">
    <property type="entry name" value="ADENYLOSUCCIN_SYN_2"/>
    <property type="match status" value="1"/>
</dbReference>
<dbReference type="Gene3D" id="3.90.170.10">
    <property type="entry name" value="Adenylosuccinate Synthetase, subunit A, domain 3"/>
    <property type="match status" value="1"/>
</dbReference>
<organism evidence="11 12">
    <name type="scientific">Bartonella koehlerae C-29</name>
    <dbReference type="NCBI Taxonomy" id="1134510"/>
    <lineage>
        <taxon>Bacteria</taxon>
        <taxon>Pseudomonadati</taxon>
        <taxon>Pseudomonadota</taxon>
        <taxon>Alphaproteobacteria</taxon>
        <taxon>Hyphomicrobiales</taxon>
        <taxon>Bartonellaceae</taxon>
        <taxon>Bartonella</taxon>
    </lineage>
</organism>
<reference evidence="11 12" key="1">
    <citation type="submission" date="2012-04" db="EMBL/GenBank/DDBJ databases">
        <title>The Genome Sequence of Bartonella koehlerae C-29.</title>
        <authorList>
            <consortium name="The Broad Institute Genome Sequencing Platform"/>
            <consortium name="The Broad Institute Genome Sequencing Center for Infectious Disease"/>
            <person name="Feldgarden M."/>
            <person name="Kirby J."/>
            <person name="Kosoy M."/>
            <person name="Birtles R."/>
            <person name="Probert W.S."/>
            <person name="Chiaraviglio L."/>
            <person name="Walker B."/>
            <person name="Young S.K."/>
            <person name="Zeng Q."/>
            <person name="Gargeya S."/>
            <person name="Fitzgerald M."/>
            <person name="Haas B."/>
            <person name="Abouelleil A."/>
            <person name="Alvarado L."/>
            <person name="Arachchi H.M."/>
            <person name="Berlin A.M."/>
            <person name="Chapman S.B."/>
            <person name="Goldberg J."/>
            <person name="Griggs A."/>
            <person name="Gujja S."/>
            <person name="Hansen M."/>
            <person name="Howarth C."/>
            <person name="Imamovic A."/>
            <person name="Larimer J."/>
            <person name="McCowen C."/>
            <person name="Montmayeur A."/>
            <person name="Murphy C."/>
            <person name="Neiman D."/>
            <person name="Pearson M."/>
            <person name="Priest M."/>
            <person name="Roberts A."/>
            <person name="Saif S."/>
            <person name="Shea T."/>
            <person name="Sisk P."/>
            <person name="Sykes S."/>
            <person name="Wortman J."/>
            <person name="Nusbaum C."/>
            <person name="Birren B."/>
        </authorList>
    </citation>
    <scope>NUCLEOTIDE SEQUENCE [LARGE SCALE GENOMIC DNA]</scope>
    <source>
        <strain evidence="11 12">C-29</strain>
    </source>
</reference>
<dbReference type="eggNOG" id="COG0104">
    <property type="taxonomic scope" value="Bacteria"/>
</dbReference>
<feature type="binding site" description="in other chain" evidence="8">
    <location>
        <position position="238"/>
    </location>
    <ligand>
        <name>IMP</name>
        <dbReference type="ChEBI" id="CHEBI:58053"/>
        <note>ligand shared between dimeric partners</note>
    </ligand>
</feature>
<evidence type="ECO:0000256" key="4">
    <source>
        <dbReference type="ARBA" id="ARBA00022741"/>
    </source>
</evidence>
<keyword evidence="7 8" id="KW-0342">GTP-binding</keyword>
<keyword evidence="8" id="KW-0963">Cytoplasm</keyword>
<dbReference type="GO" id="GO:0004019">
    <property type="term" value="F:adenylosuccinate synthase activity"/>
    <property type="evidence" value="ECO:0007669"/>
    <property type="project" value="UniProtKB-UniRule"/>
</dbReference>
<accession>A0A067WHB0</accession>
<feature type="binding site" description="in other chain" evidence="8">
    <location>
        <position position="302"/>
    </location>
    <ligand>
        <name>IMP</name>
        <dbReference type="ChEBI" id="CHEBI:58053"/>
        <note>ligand shared between dimeric partners</note>
    </ligand>
</feature>
<evidence type="ECO:0000256" key="8">
    <source>
        <dbReference type="HAMAP-Rule" id="MF_00011"/>
    </source>
</evidence>
<dbReference type="GO" id="GO:0046040">
    <property type="term" value="P:IMP metabolic process"/>
    <property type="evidence" value="ECO:0007669"/>
    <property type="project" value="TreeGrafter"/>
</dbReference>
<proteinExistence type="inferred from homology"/>
<feature type="active site" description="Proton donor" evidence="8">
    <location>
        <position position="41"/>
    </location>
</feature>